<reference evidence="4" key="1">
    <citation type="submission" date="2016-10" db="EMBL/GenBank/DDBJ databases">
        <authorList>
            <person name="Varghese N."/>
            <person name="Submissions S."/>
        </authorList>
    </citation>
    <scope>NUCLEOTIDE SEQUENCE [LARGE SCALE GENOMIC DNA]</scope>
    <source>
        <strain evidence="4">ANC 5109</strain>
    </source>
</reference>
<dbReference type="Pfam" id="PF05229">
    <property type="entry name" value="SCPU"/>
    <property type="match status" value="1"/>
</dbReference>
<protein>
    <submittedName>
        <fullName evidence="3">Spore coat protein U (SCPU) domain-containing protein</fullName>
    </submittedName>
</protein>
<proteinExistence type="predicted"/>
<dbReference type="AlphaFoldDB" id="A0A1H3GB96"/>
<evidence type="ECO:0000313" key="3">
    <source>
        <dbReference type="EMBL" id="SDX99774.1"/>
    </source>
</evidence>
<dbReference type="EMBL" id="FNPK01000002">
    <property type="protein sequence ID" value="SDX99774.1"/>
    <property type="molecule type" value="Genomic_DNA"/>
</dbReference>
<dbReference type="GO" id="GO:0007155">
    <property type="term" value="P:cell adhesion"/>
    <property type="evidence" value="ECO:0007669"/>
    <property type="project" value="InterPro"/>
</dbReference>
<dbReference type="Proteomes" id="UP000199035">
    <property type="component" value="Unassembled WGS sequence"/>
</dbReference>
<dbReference type="GO" id="GO:0009289">
    <property type="term" value="C:pilus"/>
    <property type="evidence" value="ECO:0007669"/>
    <property type="project" value="InterPro"/>
</dbReference>
<evidence type="ECO:0000259" key="2">
    <source>
        <dbReference type="Pfam" id="PF05229"/>
    </source>
</evidence>
<keyword evidence="1" id="KW-0732">Signal</keyword>
<keyword evidence="4" id="KW-1185">Reference proteome</keyword>
<keyword evidence="3" id="KW-0167">Capsid protein</keyword>
<evidence type="ECO:0000256" key="1">
    <source>
        <dbReference type="SAM" id="SignalP"/>
    </source>
</evidence>
<evidence type="ECO:0000313" key="4">
    <source>
        <dbReference type="Proteomes" id="UP000199035"/>
    </source>
</evidence>
<dbReference type="InterPro" id="IPR036937">
    <property type="entry name" value="Adhesion_dom_fimbrial_sf"/>
</dbReference>
<accession>A0A1H3GB96</accession>
<dbReference type="InterPro" id="IPR007893">
    <property type="entry name" value="Spore_coat_U/FanG"/>
</dbReference>
<dbReference type="PANTHER" id="PTHR37089:SF3">
    <property type="entry name" value="EXPORTED PROTEIN"/>
    <property type="match status" value="1"/>
</dbReference>
<sequence>MCHPSHYMGHFMKKVIVSAVLGFSSLFTVAHAAGTDSTQFEVKLTVNESCKFTAAQDVEFASVDRSTKSASNAKGQLNVTCTLNTPYKIALAGNGKMSNTNTASTSKIPYKLYQDSTRTTEWDAVNLLSKTGNGKDQAIPVYAKLAGDTNVEAGNYVDTVVATVTY</sequence>
<dbReference type="SMART" id="SM00972">
    <property type="entry name" value="SCPU"/>
    <property type="match status" value="1"/>
</dbReference>
<name>A0A1H3GB96_9GAMM</name>
<dbReference type="STRING" id="595670.SAMN05421643_10271"/>
<keyword evidence="3" id="KW-0946">Virion</keyword>
<feature type="signal peptide" evidence="1">
    <location>
        <begin position="1"/>
        <end position="32"/>
    </location>
</feature>
<dbReference type="Gene3D" id="2.60.40.1090">
    <property type="entry name" value="Fimbrial-type adhesion domain"/>
    <property type="match status" value="1"/>
</dbReference>
<feature type="chain" id="PRO_5011524448" evidence="1">
    <location>
        <begin position="33"/>
        <end position="166"/>
    </location>
</feature>
<dbReference type="InterPro" id="IPR053167">
    <property type="entry name" value="Spore_coat_component"/>
</dbReference>
<gene>
    <name evidence="3" type="ORF">SAMN05421643_10271</name>
</gene>
<dbReference type="PANTHER" id="PTHR37089">
    <property type="entry name" value="PROTEIN U-RELATED"/>
    <property type="match status" value="1"/>
</dbReference>
<feature type="domain" description="Spore coat protein U/FanG" evidence="2">
    <location>
        <begin position="38"/>
        <end position="163"/>
    </location>
</feature>
<organism evidence="3 4">
    <name type="scientific">Acinetobacter kyonggiensis</name>
    <dbReference type="NCBI Taxonomy" id="595670"/>
    <lineage>
        <taxon>Bacteria</taxon>
        <taxon>Pseudomonadati</taxon>
        <taxon>Pseudomonadota</taxon>
        <taxon>Gammaproteobacteria</taxon>
        <taxon>Moraxellales</taxon>
        <taxon>Moraxellaceae</taxon>
        <taxon>Acinetobacter</taxon>
    </lineage>
</organism>